<dbReference type="GO" id="GO:0022857">
    <property type="term" value="F:transmembrane transporter activity"/>
    <property type="evidence" value="ECO:0007669"/>
    <property type="project" value="InterPro"/>
</dbReference>
<comment type="function">
    <text evidence="1">Resistance to tetracycline by an active tetracycline efflux. This is an energy-dependent process that decreases the accumulation of the antibiotic in whole cells. This protein functions as a metal-tetracycline/H(+) antiporter.</text>
</comment>
<feature type="domain" description="Major facilitator superfamily (MFS) profile" evidence="9">
    <location>
        <begin position="9"/>
        <end position="386"/>
    </location>
</feature>
<dbReference type="AlphaFoldDB" id="A0A7J0BPK5"/>
<dbReference type="PROSITE" id="PS50850">
    <property type="entry name" value="MFS"/>
    <property type="match status" value="1"/>
</dbReference>
<feature type="transmembrane region" description="Helical" evidence="8">
    <location>
        <begin position="299"/>
        <end position="327"/>
    </location>
</feature>
<comment type="subcellular location">
    <subcellularLocation>
        <location evidence="2">Cell membrane</location>
        <topology evidence="2">Multi-pass membrane protein</topology>
    </subcellularLocation>
</comment>
<evidence type="ECO:0000256" key="7">
    <source>
        <dbReference type="ARBA" id="ARBA00023136"/>
    </source>
</evidence>
<comment type="similarity">
    <text evidence="3">Belongs to the major facilitator superfamily. TCR/Tet family.</text>
</comment>
<keyword evidence="11" id="KW-1185">Reference proteome</keyword>
<keyword evidence="7 8" id="KW-0472">Membrane</keyword>
<proteinExistence type="inferred from homology"/>
<feature type="transmembrane region" description="Helical" evidence="8">
    <location>
        <begin position="208"/>
        <end position="232"/>
    </location>
</feature>
<feature type="transmembrane region" description="Helical" evidence="8">
    <location>
        <begin position="339"/>
        <end position="358"/>
    </location>
</feature>
<reference evidence="10 11" key="1">
    <citation type="submission" date="2020-05" db="EMBL/GenBank/DDBJ databases">
        <title>Draft genome sequence of Desulfovibrio psychrotolerans JS1T.</title>
        <authorList>
            <person name="Ueno A."/>
            <person name="Tamazawa S."/>
            <person name="Tamamura S."/>
            <person name="Murakami T."/>
            <person name="Kiyama T."/>
            <person name="Inomata H."/>
            <person name="Amano Y."/>
            <person name="Miyakawa K."/>
            <person name="Tamaki H."/>
            <person name="Naganuma T."/>
            <person name="Kaneko K."/>
        </authorList>
    </citation>
    <scope>NUCLEOTIDE SEQUENCE [LARGE SCALE GENOMIC DNA]</scope>
    <source>
        <strain evidence="10 11">JS1</strain>
    </source>
</reference>
<accession>A0A7J0BPK5</accession>
<comment type="caution">
    <text evidence="10">The sequence shown here is derived from an EMBL/GenBank/DDBJ whole genome shotgun (WGS) entry which is preliminary data.</text>
</comment>
<dbReference type="InterPro" id="IPR001958">
    <property type="entry name" value="Tet-R_TetA/multi-R_MdtG-like"/>
</dbReference>
<feature type="transmembrane region" description="Helical" evidence="8">
    <location>
        <begin position="12"/>
        <end position="35"/>
    </location>
</feature>
<evidence type="ECO:0000256" key="5">
    <source>
        <dbReference type="ARBA" id="ARBA00022692"/>
    </source>
</evidence>
<dbReference type="CDD" id="cd17474">
    <property type="entry name" value="MFS_YfmO_like"/>
    <property type="match status" value="1"/>
</dbReference>
<feature type="transmembrane region" description="Helical" evidence="8">
    <location>
        <begin position="364"/>
        <end position="383"/>
    </location>
</feature>
<evidence type="ECO:0000256" key="1">
    <source>
        <dbReference type="ARBA" id="ARBA00003279"/>
    </source>
</evidence>
<dbReference type="InterPro" id="IPR036259">
    <property type="entry name" value="MFS_trans_sf"/>
</dbReference>
<dbReference type="Proteomes" id="UP000503820">
    <property type="component" value="Unassembled WGS sequence"/>
</dbReference>
<dbReference type="GO" id="GO:0005886">
    <property type="term" value="C:plasma membrane"/>
    <property type="evidence" value="ECO:0007669"/>
    <property type="project" value="UniProtKB-SubCell"/>
</dbReference>
<name>A0A7J0BPK5_9BACT</name>
<sequence length="389" mass="41962">MPVISFNRTLFIIFGITLMVVMGVSSIMPVLPMLARELDAPIESMGLILTAFTLPGVFLAPVAGILADRLGRKRLLVPGLLIFGLAGSACGFAENLTTLIALRFVQGIGAAPLGVLYTTIIADLYTGPDRTRIMGYNAGVLGMGTAIFPMLGGLLGELGWHWPFFMPLLALPLCYAVITWLDIPEPDSTQSLRSYFQSALSIIKSPQAMALFTITLLTFSILYGPIVTFFPVLADTRFTMPPSAIGGLFGASSLATALAAACIGKLTRWLSERTMLCIGHILYFVSMVLIPFTPQFWWLLFPVFAFGLAQGFNFPNLTTLLTGLAATEHRAVVMSVNGTVLRLAQTIAPILFTLMFWVGGLTAVYLAGACVALAMLFLTVRYVRPSTNN</sequence>
<keyword evidence="5 8" id="KW-0812">Transmembrane</keyword>
<feature type="transmembrane region" description="Helical" evidence="8">
    <location>
        <begin position="75"/>
        <end position="94"/>
    </location>
</feature>
<evidence type="ECO:0000313" key="11">
    <source>
        <dbReference type="Proteomes" id="UP000503820"/>
    </source>
</evidence>
<gene>
    <name evidence="10" type="ORF">DSM19430T_03200</name>
</gene>
<feature type="transmembrane region" description="Helical" evidence="8">
    <location>
        <begin position="162"/>
        <end position="183"/>
    </location>
</feature>
<dbReference type="PANTHER" id="PTHR43124">
    <property type="entry name" value="PURINE EFFLUX PUMP PBUE"/>
    <property type="match status" value="1"/>
</dbReference>
<dbReference type="PANTHER" id="PTHR43124:SF3">
    <property type="entry name" value="CHLORAMPHENICOL EFFLUX PUMP RV0191"/>
    <property type="match status" value="1"/>
</dbReference>
<feature type="transmembrane region" description="Helical" evidence="8">
    <location>
        <begin position="100"/>
        <end position="122"/>
    </location>
</feature>
<evidence type="ECO:0000256" key="2">
    <source>
        <dbReference type="ARBA" id="ARBA00004651"/>
    </source>
</evidence>
<evidence type="ECO:0000256" key="4">
    <source>
        <dbReference type="ARBA" id="ARBA00022475"/>
    </source>
</evidence>
<dbReference type="Pfam" id="PF07690">
    <property type="entry name" value="MFS_1"/>
    <property type="match status" value="1"/>
</dbReference>
<feature type="transmembrane region" description="Helical" evidence="8">
    <location>
        <begin position="244"/>
        <end position="263"/>
    </location>
</feature>
<dbReference type="PROSITE" id="PS00216">
    <property type="entry name" value="SUGAR_TRANSPORT_1"/>
    <property type="match status" value="1"/>
</dbReference>
<feature type="transmembrane region" description="Helical" evidence="8">
    <location>
        <begin position="134"/>
        <end position="156"/>
    </location>
</feature>
<dbReference type="EMBL" id="BLVP01000001">
    <property type="protein sequence ID" value="GFM35636.1"/>
    <property type="molecule type" value="Genomic_DNA"/>
</dbReference>
<dbReference type="InterPro" id="IPR005829">
    <property type="entry name" value="Sugar_transporter_CS"/>
</dbReference>
<organism evidence="10 11">
    <name type="scientific">Desulfovibrio psychrotolerans</name>
    <dbReference type="NCBI Taxonomy" id="415242"/>
    <lineage>
        <taxon>Bacteria</taxon>
        <taxon>Pseudomonadati</taxon>
        <taxon>Thermodesulfobacteriota</taxon>
        <taxon>Desulfovibrionia</taxon>
        <taxon>Desulfovibrionales</taxon>
        <taxon>Desulfovibrionaceae</taxon>
        <taxon>Desulfovibrio</taxon>
    </lineage>
</organism>
<dbReference type="Gene3D" id="1.20.1250.20">
    <property type="entry name" value="MFS general substrate transporter like domains"/>
    <property type="match status" value="1"/>
</dbReference>
<evidence type="ECO:0000259" key="9">
    <source>
        <dbReference type="PROSITE" id="PS50850"/>
    </source>
</evidence>
<dbReference type="RefSeq" id="WP_243451211.1">
    <property type="nucleotide sequence ID" value="NZ_BLVP01000001.1"/>
</dbReference>
<keyword evidence="4" id="KW-1003">Cell membrane</keyword>
<dbReference type="InterPro" id="IPR050189">
    <property type="entry name" value="MFS_Efflux_Transporters"/>
</dbReference>
<dbReference type="InterPro" id="IPR020846">
    <property type="entry name" value="MFS_dom"/>
</dbReference>
<dbReference type="PRINTS" id="PR01035">
    <property type="entry name" value="TCRTETA"/>
</dbReference>
<feature type="transmembrane region" description="Helical" evidence="8">
    <location>
        <begin position="275"/>
        <end position="293"/>
    </location>
</feature>
<feature type="transmembrane region" description="Helical" evidence="8">
    <location>
        <begin position="47"/>
        <end position="68"/>
    </location>
</feature>
<evidence type="ECO:0000256" key="3">
    <source>
        <dbReference type="ARBA" id="ARBA00007520"/>
    </source>
</evidence>
<dbReference type="SUPFAM" id="SSF103473">
    <property type="entry name" value="MFS general substrate transporter"/>
    <property type="match status" value="1"/>
</dbReference>
<evidence type="ECO:0000256" key="6">
    <source>
        <dbReference type="ARBA" id="ARBA00022989"/>
    </source>
</evidence>
<evidence type="ECO:0000256" key="8">
    <source>
        <dbReference type="SAM" id="Phobius"/>
    </source>
</evidence>
<evidence type="ECO:0000313" key="10">
    <source>
        <dbReference type="EMBL" id="GFM35636.1"/>
    </source>
</evidence>
<dbReference type="InterPro" id="IPR011701">
    <property type="entry name" value="MFS"/>
</dbReference>
<keyword evidence="6 8" id="KW-1133">Transmembrane helix</keyword>
<protein>
    <submittedName>
        <fullName evidence="10">MFS transporter</fullName>
    </submittedName>
</protein>